<dbReference type="EMBL" id="CDMZ01005856">
    <property type="protein sequence ID" value="CEM55247.1"/>
    <property type="molecule type" value="Genomic_DNA"/>
</dbReference>
<gene>
    <name evidence="2" type="ORF">Cvel_13385</name>
</gene>
<feature type="region of interest" description="Disordered" evidence="1">
    <location>
        <begin position="398"/>
        <end position="470"/>
    </location>
</feature>
<feature type="compositionally biased region" description="Basic and acidic residues" evidence="1">
    <location>
        <begin position="532"/>
        <end position="541"/>
    </location>
</feature>
<feature type="compositionally biased region" description="Basic residues" evidence="1">
    <location>
        <begin position="507"/>
        <end position="516"/>
    </location>
</feature>
<evidence type="ECO:0000313" key="2">
    <source>
        <dbReference type="EMBL" id="CEM55247.1"/>
    </source>
</evidence>
<proteinExistence type="predicted"/>
<sequence>MGEENTDQPQSAEDAGFPETSSLCTPLPTSKKGVKKISHQFHIFHSKAVAQIRSAVLQRLGGAAEPAAQHTLVKELNACQRVDGVPPNFGCSLALTAYFDDHLDARTTLLAHTFLHPKLRGLTAELFFRSGGNPCCHSNRSGGGSSSSARAPLLEIVSLGGGPGFDVLGAAFLSRFLSTLSDIRQQSRNTDETVSGSSSASPFVGLRGLVLDNESAWSASVGAVEGALREWAGNSGVSIQCPFGFVDILKPVSVACGNGRLMDVLREGRKRREVNLRTSPQNFIRTDEEEALSKNCDVPTVQQQIFCTSYVVVENSTGLLRSRLHFFGDLFRLASVGAVFVFFDVSGRLFPFLLAATHSADRNTEAEIETEADSDVEWRMTQEIKEYLFTEPEVRSCTVRRRRKQNPQPEATETSDVLSSQQQPSGEPPVTSPPQRHTLNEEASGSDNHPAEAPPIFSSASDSSSDRPCTVPLIPSPPNLCSASFEWTVLSLLCCRHVLVIRKIRRSSVTHSHSKIHSTEKDSRLLRGTRQGAEKYEKGEAEYNGISLKGEGEAEGEGVKQKEVGRVREVNQGEFQGSTKEATQSGLDMNSNIPRPPRPSAFTPLRPSLHPDSQQNPPTSEEAYPPSASPPGDLLSLSPDRCVPADGVQSRDTVPPKTPLTGDAGSPPLPTPESSTLPPTDNHVDSVPRLLAPVGQEELDRLAVFRQQWSLVVACSGSKRIADILLKTV</sequence>
<protein>
    <submittedName>
        <fullName evidence="2">Uncharacterized protein</fullName>
    </submittedName>
</protein>
<feature type="region of interest" description="Disordered" evidence="1">
    <location>
        <begin position="1"/>
        <end position="29"/>
    </location>
</feature>
<feature type="compositionally biased region" description="Basic and acidic residues" evidence="1">
    <location>
        <begin position="557"/>
        <end position="571"/>
    </location>
</feature>
<dbReference type="VEuPathDB" id="CryptoDB:Cvel_13385"/>
<dbReference type="AlphaFoldDB" id="A0A0G4IDE5"/>
<reference evidence="2" key="1">
    <citation type="submission" date="2014-11" db="EMBL/GenBank/DDBJ databases">
        <authorList>
            <person name="Otto D Thomas"/>
            <person name="Naeem Raeece"/>
        </authorList>
    </citation>
    <scope>NUCLEOTIDE SEQUENCE</scope>
</reference>
<feature type="region of interest" description="Disordered" evidence="1">
    <location>
        <begin position="507"/>
        <end position="687"/>
    </location>
</feature>
<feature type="compositionally biased region" description="Low complexity" evidence="1">
    <location>
        <begin position="617"/>
        <end position="626"/>
    </location>
</feature>
<accession>A0A0G4IDE5</accession>
<feature type="compositionally biased region" description="Polar residues" evidence="1">
    <location>
        <begin position="19"/>
        <end position="28"/>
    </location>
</feature>
<organism evidence="2">
    <name type="scientific">Chromera velia CCMP2878</name>
    <dbReference type="NCBI Taxonomy" id="1169474"/>
    <lineage>
        <taxon>Eukaryota</taxon>
        <taxon>Sar</taxon>
        <taxon>Alveolata</taxon>
        <taxon>Colpodellida</taxon>
        <taxon>Chromeraceae</taxon>
        <taxon>Chromera</taxon>
    </lineage>
</organism>
<name>A0A0G4IDE5_9ALVE</name>
<feature type="compositionally biased region" description="Polar residues" evidence="1">
    <location>
        <begin position="406"/>
        <end position="425"/>
    </location>
</feature>
<feature type="compositionally biased region" description="Polar residues" evidence="1">
    <location>
        <begin position="573"/>
        <end position="593"/>
    </location>
</feature>
<evidence type="ECO:0000256" key="1">
    <source>
        <dbReference type="SAM" id="MobiDB-lite"/>
    </source>
</evidence>
<feature type="compositionally biased region" description="Polar residues" evidence="1">
    <location>
        <begin position="433"/>
        <end position="447"/>
    </location>
</feature>